<keyword evidence="7 13" id="KW-0067">ATP-binding</keyword>
<dbReference type="InterPro" id="IPR041471">
    <property type="entry name" value="UvrB_inter"/>
</dbReference>
<dbReference type="SUPFAM" id="SSF143517">
    <property type="entry name" value="TRCF domain-like"/>
    <property type="match status" value="1"/>
</dbReference>
<dbReference type="InterPro" id="IPR036101">
    <property type="entry name" value="CarD-like/TRCF_RID_sf"/>
</dbReference>
<keyword evidence="4 13" id="KW-0227">DNA damage</keyword>
<dbReference type="GO" id="GO:0000716">
    <property type="term" value="P:transcription-coupled nucleotide-excision repair, DNA damage recognition"/>
    <property type="evidence" value="ECO:0007669"/>
    <property type="project" value="UniProtKB-UniRule"/>
</dbReference>
<dbReference type="Gene3D" id="2.40.10.170">
    <property type="match status" value="1"/>
</dbReference>
<evidence type="ECO:0000259" key="14">
    <source>
        <dbReference type="PROSITE" id="PS51192"/>
    </source>
</evidence>
<dbReference type="InterPro" id="IPR027417">
    <property type="entry name" value="P-loop_NTPase"/>
</dbReference>
<dbReference type="Gene3D" id="3.40.50.11180">
    <property type="match status" value="1"/>
</dbReference>
<evidence type="ECO:0000256" key="6">
    <source>
        <dbReference type="ARBA" id="ARBA00022806"/>
    </source>
</evidence>
<dbReference type="SUPFAM" id="SSF52540">
    <property type="entry name" value="P-loop containing nucleoside triphosphate hydrolases"/>
    <property type="match status" value="4"/>
</dbReference>
<dbReference type="InterPro" id="IPR005118">
    <property type="entry name" value="TRCF_C"/>
</dbReference>
<dbReference type="Gene3D" id="3.90.1150.50">
    <property type="entry name" value="Transcription-repair-coupling factor, D7 domain"/>
    <property type="match status" value="1"/>
</dbReference>
<comment type="function">
    <text evidence="13">Couples transcription and DNA repair by recognizing RNA polymerase (RNAP) stalled at DNA lesions. Mediates ATP-dependent release of RNAP and its truncated transcript from the DNA, and recruitment of nucleotide excision repair machinery to the damaged site.</text>
</comment>
<dbReference type="PROSITE" id="PS51192">
    <property type="entry name" value="HELICASE_ATP_BIND_1"/>
    <property type="match status" value="1"/>
</dbReference>
<dbReference type="Gene3D" id="3.40.50.300">
    <property type="entry name" value="P-loop containing nucleotide triphosphate hydrolases"/>
    <property type="match status" value="2"/>
</dbReference>
<dbReference type="Pfam" id="PF00271">
    <property type="entry name" value="Helicase_C"/>
    <property type="match status" value="1"/>
</dbReference>
<dbReference type="Gene3D" id="3.40.50.11140">
    <property type="match status" value="1"/>
</dbReference>
<feature type="domain" description="Helicase C-terminal" evidence="15">
    <location>
        <begin position="814"/>
        <end position="980"/>
    </location>
</feature>
<evidence type="ECO:0000256" key="4">
    <source>
        <dbReference type="ARBA" id="ARBA00022763"/>
    </source>
</evidence>
<comment type="subcellular location">
    <subcellularLocation>
        <location evidence="1 13">Cytoplasm</location>
    </subcellularLocation>
</comment>
<evidence type="ECO:0000256" key="8">
    <source>
        <dbReference type="ARBA" id="ARBA00023125"/>
    </source>
</evidence>
<organism evidence="16 17">
    <name type="scientific">Desulfocicer vacuolatum DSM 3385</name>
    <dbReference type="NCBI Taxonomy" id="1121400"/>
    <lineage>
        <taxon>Bacteria</taxon>
        <taxon>Pseudomonadati</taxon>
        <taxon>Thermodesulfobacteriota</taxon>
        <taxon>Desulfobacteria</taxon>
        <taxon>Desulfobacterales</taxon>
        <taxon>Desulfobacteraceae</taxon>
        <taxon>Desulfocicer</taxon>
    </lineage>
</organism>
<dbReference type="Pfam" id="PF00270">
    <property type="entry name" value="DEAD"/>
    <property type="match status" value="1"/>
</dbReference>
<dbReference type="EMBL" id="FWXY01000008">
    <property type="protein sequence ID" value="SMC71775.1"/>
    <property type="molecule type" value="Genomic_DNA"/>
</dbReference>
<proteinExistence type="inferred from homology"/>
<keyword evidence="17" id="KW-1185">Reference proteome</keyword>
<dbReference type="SMART" id="SM00982">
    <property type="entry name" value="TRCF"/>
    <property type="match status" value="1"/>
</dbReference>
<dbReference type="InterPro" id="IPR003711">
    <property type="entry name" value="CarD-like/TRCF_RID"/>
</dbReference>
<dbReference type="CDD" id="cd17991">
    <property type="entry name" value="DEXHc_TRCF"/>
    <property type="match status" value="1"/>
</dbReference>
<keyword evidence="2 13" id="KW-0963">Cytoplasm</keyword>
<keyword evidence="9 13" id="KW-0234">DNA repair</keyword>
<sequence>MLMTSKIKKKMKNTIFKNIKNSKVNLELTGMNGSEKGFVVSQLCQEMDRNIVVILPDHKKAVRFMEDLSFFVPEKASDLLYFPGYHILPFKSLSYHGGTAARRLAVLTHLISGRAHHLVITSVDTLMQKLIPKTIIANAQELILNGEDIDRDLLIARLNAGGYQRTSLVEEPGDYSVRGGIMDIFSPNYEFPLRLDLMGDMVESLRFFSPISQRGTRELTEAIIIPANEAVVARTELTHVLGRLRQAASESDIGTAKMREYVERTKEEGRFPGMESMLSIVYPQLDSFFDYAGNDALFVMDEPDVLEQAAHKFEKSAQDNFDTARNENRLCVAPESIYMTWEDVTTHISDKKTMALKALDIQKNSPKAPRVQVMHPGFQNNAMLSSELKREDRHENILLPLAKWLQEKQDLGMAAMMVCTSDVQATRIVSLLQPYGIIPSRLEQFPHERRPAPGIFCVVGNISSGFVHSKEGLALITDQEIFGAKKRIRKPGTRRAKTHFITPEELKEGDIVVHVEHGLGRYEGLRTIAMEGISGDFILISYRDEDRLYLPVDRMEMVEKYVGVEGYAPILDKIGGKTWGKARAKAKKEVEKMAGELLKIYAERRVNKGHAFSPSDTYYNDFEAAFPYDETPDQLKAIDDVLTDMENETPMDRLVCGDVGYGKTEVAIRATFKAVNDGKQVAVVVPTTILAEQHLHTFRERFAAYPVTVEALSRFRTAAEQRKILTNLAQGRTDVVIGTHRLLQKDVHFKAMGLLVIDEEQRFGVKHKEALKKRRTTIDVLALTATPIPRTLHMSLTGMRDISVISTPPEDRQPIVSYISEYDDSIVADAVKREIARGGQIFFIHNEIKTIFKIAENLEKLIPQLRLGVAHGRLSESNLEKVMLQFINKEIDLLVCTTIVESGLDIPSANTMIINKADRFGLAQIYQLRGRIGRGDEQAYAYMFIPDENRLTRDAKKRLAALMEHRDLGSGFQIAMKDLQIRGSGSALGGAQSGHIAAVGYDMFLKLLDEAVSDLKGTPVVESLEPEINIAMSAHISDEYVKSIEQRLTVYRRLSQMTEPAQVLAMQKELIDRFGKLPEEGVNMLFKIMLRVLSIKAGVKKMDITNTGISMVFSDLHQKKSSGLAGAVSQISLPHKFTSENVLKITVGTRIKKITKALVEARKILKLIAARVN</sequence>
<evidence type="ECO:0000256" key="3">
    <source>
        <dbReference type="ARBA" id="ARBA00022741"/>
    </source>
</evidence>
<gene>
    <name evidence="13" type="primary">mfd</name>
    <name evidence="16" type="ORF">SAMN02746065_10864</name>
</gene>
<evidence type="ECO:0000313" key="17">
    <source>
        <dbReference type="Proteomes" id="UP000192418"/>
    </source>
</evidence>
<dbReference type="GO" id="GO:0005524">
    <property type="term" value="F:ATP binding"/>
    <property type="evidence" value="ECO:0007669"/>
    <property type="project" value="UniProtKB-UniRule"/>
</dbReference>
<evidence type="ECO:0000256" key="2">
    <source>
        <dbReference type="ARBA" id="ARBA00022490"/>
    </source>
</evidence>
<dbReference type="SUPFAM" id="SSF141259">
    <property type="entry name" value="CarD-like"/>
    <property type="match status" value="1"/>
</dbReference>
<dbReference type="SMART" id="SM00490">
    <property type="entry name" value="HELICc"/>
    <property type="match status" value="1"/>
</dbReference>
<dbReference type="GO" id="GO:0005737">
    <property type="term" value="C:cytoplasm"/>
    <property type="evidence" value="ECO:0007669"/>
    <property type="project" value="UniProtKB-SubCell"/>
</dbReference>
<evidence type="ECO:0000256" key="1">
    <source>
        <dbReference type="ARBA" id="ARBA00004496"/>
    </source>
</evidence>
<dbReference type="PANTHER" id="PTHR47964:SF1">
    <property type="entry name" value="ATP-DEPENDENT DNA HELICASE HOMOLOG RECG, CHLOROPLASTIC"/>
    <property type="match status" value="1"/>
</dbReference>
<accession>A0A1W2BFK2</accession>
<dbReference type="GO" id="GO:0003684">
    <property type="term" value="F:damaged DNA binding"/>
    <property type="evidence" value="ECO:0007669"/>
    <property type="project" value="InterPro"/>
</dbReference>
<dbReference type="EC" id="3.6.4.-" evidence="13"/>
<dbReference type="InterPro" id="IPR011545">
    <property type="entry name" value="DEAD/DEAH_box_helicase_dom"/>
</dbReference>
<dbReference type="Pfam" id="PF02559">
    <property type="entry name" value="CarD_TRCF_RID"/>
    <property type="match status" value="1"/>
</dbReference>
<dbReference type="InterPro" id="IPR014001">
    <property type="entry name" value="Helicase_ATP-bd"/>
</dbReference>
<dbReference type="Pfam" id="PF03461">
    <property type="entry name" value="TRCF"/>
    <property type="match status" value="1"/>
</dbReference>
<name>A0A1W2BFK2_9BACT</name>
<dbReference type="GO" id="GO:0016787">
    <property type="term" value="F:hydrolase activity"/>
    <property type="evidence" value="ECO:0007669"/>
    <property type="project" value="UniProtKB-KW"/>
</dbReference>
<evidence type="ECO:0000256" key="12">
    <source>
        <dbReference type="ARBA" id="ARBA00070128"/>
    </source>
</evidence>
<keyword evidence="6" id="KW-0347">Helicase</keyword>
<reference evidence="16 17" key="1">
    <citation type="submission" date="2017-04" db="EMBL/GenBank/DDBJ databases">
        <authorList>
            <person name="Afonso C.L."/>
            <person name="Miller P.J."/>
            <person name="Scott M.A."/>
            <person name="Spackman E."/>
            <person name="Goraichik I."/>
            <person name="Dimitrov K.M."/>
            <person name="Suarez D.L."/>
            <person name="Swayne D.E."/>
        </authorList>
    </citation>
    <scope>NUCLEOTIDE SEQUENCE [LARGE SCALE GENOMIC DNA]</scope>
    <source>
        <strain evidence="16 17">DSM 3385</strain>
    </source>
</reference>
<dbReference type="InterPro" id="IPR037235">
    <property type="entry name" value="TRCF-like_C_D7"/>
</dbReference>
<evidence type="ECO:0000259" key="15">
    <source>
        <dbReference type="PROSITE" id="PS51194"/>
    </source>
</evidence>
<comment type="similarity">
    <text evidence="10 13">In the N-terminal section; belongs to the UvrB family.</text>
</comment>
<dbReference type="PROSITE" id="PS51194">
    <property type="entry name" value="HELICASE_CTER"/>
    <property type="match status" value="1"/>
</dbReference>
<dbReference type="SMART" id="SM00487">
    <property type="entry name" value="DEXDc"/>
    <property type="match status" value="1"/>
</dbReference>
<dbReference type="GO" id="GO:0006355">
    <property type="term" value="P:regulation of DNA-templated transcription"/>
    <property type="evidence" value="ECO:0007669"/>
    <property type="project" value="UniProtKB-UniRule"/>
</dbReference>
<feature type="domain" description="Helicase ATP-binding" evidence="14">
    <location>
        <begin position="644"/>
        <end position="805"/>
    </location>
</feature>
<dbReference type="Proteomes" id="UP000192418">
    <property type="component" value="Unassembled WGS sequence"/>
</dbReference>
<dbReference type="PANTHER" id="PTHR47964">
    <property type="entry name" value="ATP-DEPENDENT DNA HELICASE HOMOLOG RECG, CHLOROPLASTIC"/>
    <property type="match status" value="1"/>
</dbReference>
<keyword evidence="8 13" id="KW-0238">DNA-binding</keyword>
<keyword evidence="3 13" id="KW-0547">Nucleotide-binding</keyword>
<dbReference type="InterPro" id="IPR004576">
    <property type="entry name" value="Mfd"/>
</dbReference>
<dbReference type="AlphaFoldDB" id="A0A1W2BFK2"/>
<comment type="similarity">
    <text evidence="11 13">In the C-terminal section; belongs to the helicase family. RecG subfamily.</text>
</comment>
<evidence type="ECO:0000256" key="13">
    <source>
        <dbReference type="HAMAP-Rule" id="MF_00969"/>
    </source>
</evidence>
<dbReference type="Gene3D" id="3.30.2060.10">
    <property type="entry name" value="Penicillin-binding protein 1b domain"/>
    <property type="match status" value="1"/>
</dbReference>
<dbReference type="STRING" id="1121400.SAMN02746065_10864"/>
<dbReference type="InterPro" id="IPR047112">
    <property type="entry name" value="RecG/Mfd"/>
</dbReference>
<dbReference type="Pfam" id="PF17757">
    <property type="entry name" value="UvrB_inter"/>
    <property type="match status" value="1"/>
</dbReference>
<protein>
    <recommendedName>
        <fullName evidence="12 13">Transcription-repair-coupling factor</fullName>
        <shortName evidence="13">TRCF</shortName>
        <ecNumber evidence="13">3.6.4.-</ecNumber>
    </recommendedName>
</protein>
<keyword evidence="5 13" id="KW-0378">Hydrolase</keyword>
<evidence type="ECO:0000256" key="7">
    <source>
        <dbReference type="ARBA" id="ARBA00022840"/>
    </source>
</evidence>
<dbReference type="InterPro" id="IPR001650">
    <property type="entry name" value="Helicase_C-like"/>
</dbReference>
<dbReference type="NCBIfam" id="TIGR00580">
    <property type="entry name" value="mfd"/>
    <property type="match status" value="1"/>
</dbReference>
<evidence type="ECO:0000256" key="10">
    <source>
        <dbReference type="ARBA" id="ARBA00061104"/>
    </source>
</evidence>
<dbReference type="HAMAP" id="MF_00969">
    <property type="entry name" value="TRCF"/>
    <property type="match status" value="1"/>
</dbReference>
<dbReference type="GO" id="GO:0003678">
    <property type="term" value="F:DNA helicase activity"/>
    <property type="evidence" value="ECO:0007669"/>
    <property type="project" value="TreeGrafter"/>
</dbReference>
<evidence type="ECO:0000256" key="9">
    <source>
        <dbReference type="ARBA" id="ARBA00023204"/>
    </source>
</evidence>
<evidence type="ECO:0000313" key="16">
    <source>
        <dbReference type="EMBL" id="SMC71775.1"/>
    </source>
</evidence>
<dbReference type="FunFam" id="3.40.50.300:FF:000546">
    <property type="entry name" value="Transcription-repair-coupling factor"/>
    <property type="match status" value="1"/>
</dbReference>
<evidence type="ECO:0000256" key="11">
    <source>
        <dbReference type="ARBA" id="ARBA00061399"/>
    </source>
</evidence>
<evidence type="ECO:0000256" key="5">
    <source>
        <dbReference type="ARBA" id="ARBA00022801"/>
    </source>
</evidence>
<dbReference type="SMART" id="SM01058">
    <property type="entry name" value="CarD_TRCF"/>
    <property type="match status" value="1"/>
</dbReference>